<dbReference type="Gene3D" id="3.80.10.10">
    <property type="entry name" value="Ribonuclease Inhibitor"/>
    <property type="match status" value="2"/>
</dbReference>
<dbReference type="SUPFAM" id="SSF52540">
    <property type="entry name" value="P-loop containing nucleoside triphosphate hydrolases"/>
    <property type="match status" value="1"/>
</dbReference>
<organism evidence="6 7">
    <name type="scientific">Salvia divinorum</name>
    <name type="common">Maria pastora</name>
    <name type="synonym">Diviner's sage</name>
    <dbReference type="NCBI Taxonomy" id="28513"/>
    <lineage>
        <taxon>Eukaryota</taxon>
        <taxon>Viridiplantae</taxon>
        <taxon>Streptophyta</taxon>
        <taxon>Embryophyta</taxon>
        <taxon>Tracheophyta</taxon>
        <taxon>Spermatophyta</taxon>
        <taxon>Magnoliopsida</taxon>
        <taxon>eudicotyledons</taxon>
        <taxon>Gunneridae</taxon>
        <taxon>Pentapetalae</taxon>
        <taxon>asterids</taxon>
        <taxon>lamiids</taxon>
        <taxon>Lamiales</taxon>
        <taxon>Lamiaceae</taxon>
        <taxon>Nepetoideae</taxon>
        <taxon>Mentheae</taxon>
        <taxon>Salviinae</taxon>
        <taxon>Salvia</taxon>
        <taxon>Salvia subgen. Calosphace</taxon>
    </lineage>
</organism>
<dbReference type="InterPro" id="IPR027417">
    <property type="entry name" value="P-loop_NTPase"/>
</dbReference>
<dbReference type="Pfam" id="PF23598">
    <property type="entry name" value="LRR_14"/>
    <property type="match status" value="1"/>
</dbReference>
<name>A0ABD1GJM0_SALDI</name>
<evidence type="ECO:0000256" key="1">
    <source>
        <dbReference type="ARBA" id="ARBA00022737"/>
    </source>
</evidence>
<dbReference type="EMBL" id="JBEAFC010000008">
    <property type="protein sequence ID" value="KAL1544311.1"/>
    <property type="molecule type" value="Genomic_DNA"/>
</dbReference>
<feature type="domain" description="Disease resistance protein winged helix" evidence="4">
    <location>
        <begin position="55"/>
        <end position="120"/>
    </location>
</feature>
<accession>A0ABD1GJM0</accession>
<dbReference type="GO" id="GO:0006952">
    <property type="term" value="P:defense response"/>
    <property type="evidence" value="ECO:0007669"/>
    <property type="project" value="UniProtKB-KW"/>
</dbReference>
<reference evidence="6 7" key="1">
    <citation type="submission" date="2024-06" db="EMBL/GenBank/DDBJ databases">
        <title>A chromosome level genome sequence of Diviner's sage (Salvia divinorum).</title>
        <authorList>
            <person name="Ford S.A."/>
            <person name="Ro D.-K."/>
            <person name="Ness R.W."/>
            <person name="Phillips M.A."/>
        </authorList>
    </citation>
    <scope>NUCLEOTIDE SEQUENCE [LARGE SCALE GENOMIC DNA]</scope>
    <source>
        <strain evidence="6">SAF-2024a</strain>
        <tissue evidence="6">Leaf</tissue>
    </source>
</reference>
<comment type="caution">
    <text evidence="6">The sequence shown here is derived from an EMBL/GenBank/DDBJ whole genome shotgun (WGS) entry which is preliminary data.</text>
</comment>
<evidence type="ECO:0000256" key="3">
    <source>
        <dbReference type="ARBA" id="ARBA00022840"/>
    </source>
</evidence>
<dbReference type="SUPFAM" id="SSF52058">
    <property type="entry name" value="L domain-like"/>
    <property type="match status" value="1"/>
</dbReference>
<evidence type="ECO:0000256" key="2">
    <source>
        <dbReference type="ARBA" id="ARBA00022741"/>
    </source>
</evidence>
<dbReference type="AlphaFoldDB" id="A0ABD1GJM0"/>
<dbReference type="Gene3D" id="3.40.50.300">
    <property type="entry name" value="P-loop containing nucleotide triphosphate hydrolases"/>
    <property type="match status" value="1"/>
</dbReference>
<keyword evidence="3" id="KW-0067">ATP-binding</keyword>
<evidence type="ECO:0000313" key="6">
    <source>
        <dbReference type="EMBL" id="KAL1544311.1"/>
    </source>
</evidence>
<gene>
    <name evidence="6" type="ORF">AAHA92_21180</name>
</gene>
<evidence type="ECO:0000259" key="5">
    <source>
        <dbReference type="Pfam" id="PF23598"/>
    </source>
</evidence>
<dbReference type="Pfam" id="PF23559">
    <property type="entry name" value="WHD_DRP"/>
    <property type="match status" value="1"/>
</dbReference>
<dbReference type="InterPro" id="IPR055414">
    <property type="entry name" value="LRR_R13L4/SHOC2-like"/>
</dbReference>
<feature type="domain" description="Disease resistance R13L4/SHOC-2-like LRR" evidence="5">
    <location>
        <begin position="145"/>
        <end position="378"/>
    </location>
</feature>
<dbReference type="PANTHER" id="PTHR23155:SF1205">
    <property type="entry name" value="DISEASE RESISTANCE PROTEIN RPM1"/>
    <property type="match status" value="1"/>
</dbReference>
<dbReference type="GO" id="GO:0051707">
    <property type="term" value="P:response to other organism"/>
    <property type="evidence" value="ECO:0007669"/>
    <property type="project" value="UniProtKB-ARBA"/>
</dbReference>
<evidence type="ECO:0000313" key="7">
    <source>
        <dbReference type="Proteomes" id="UP001567538"/>
    </source>
</evidence>
<keyword evidence="2" id="KW-0547">Nucleotide-binding</keyword>
<keyword evidence="7" id="KW-1185">Reference proteome</keyword>
<dbReference type="InterPro" id="IPR032675">
    <property type="entry name" value="LRR_dom_sf"/>
</dbReference>
<dbReference type="Proteomes" id="UP001567538">
    <property type="component" value="Unassembled WGS sequence"/>
</dbReference>
<dbReference type="InterPro" id="IPR058922">
    <property type="entry name" value="WHD_DRP"/>
</dbReference>
<protein>
    <submittedName>
        <fullName evidence="6">Disease resistance protein RF9 isoform X2</fullName>
    </submittedName>
</protein>
<proteinExistence type="predicted"/>
<dbReference type="PANTHER" id="PTHR23155">
    <property type="entry name" value="DISEASE RESISTANCE PROTEIN RP"/>
    <property type="match status" value="1"/>
</dbReference>
<evidence type="ECO:0000259" key="4">
    <source>
        <dbReference type="Pfam" id="PF23559"/>
    </source>
</evidence>
<dbReference type="InterPro" id="IPR044974">
    <property type="entry name" value="Disease_R_plants"/>
</dbReference>
<keyword evidence="1" id="KW-0677">Repeat</keyword>
<sequence>MLREQLQGKNYLIVLDDVWEKEHWEYLKSAFPNEKDKRSRLLLTTRNKVIGKFNSTIRAKRLLNVWVGQGLIQQEGSRTVDEIARGYLNELINRNMVQVEDVIIGDRVQNCRLHDLIRELPCSIRLLTGLKCLRIHKSHNIFRDVLELPTWLDNLKNLEILCVEDQFVKFPKDALRMEKLRHFHVHSVYGRAMKVENWKSIESLKLIRLEDWLECSSGLTGRYHVQKLGIHMIETERQNELRRSLEKMENLRELHLEFNPMSLMSPKIIPRLNGLTKLKLDGGMLECSSASEFPPNLSRLTLEYVMLVEDPMPELGKLPKLVYLKLYRRRISNEEWRMRVLREGFPCLEALSLENLNQLRGIDVEEGGMPALKQLRIHKCPNLEIENLPEHIKCAVGTT</sequence>